<proteinExistence type="predicted"/>
<name>A0A6A5K8G3_9PLEO</name>
<protein>
    <submittedName>
        <fullName evidence="2">Uncharacterized protein</fullName>
    </submittedName>
</protein>
<feature type="region of interest" description="Disordered" evidence="1">
    <location>
        <begin position="1"/>
        <end position="49"/>
    </location>
</feature>
<feature type="compositionally biased region" description="Acidic residues" evidence="1">
    <location>
        <begin position="26"/>
        <end position="49"/>
    </location>
</feature>
<accession>A0A6A5K8G3</accession>
<reference evidence="2" key="1">
    <citation type="submission" date="2020-01" db="EMBL/GenBank/DDBJ databases">
        <authorList>
            <consortium name="DOE Joint Genome Institute"/>
            <person name="Haridas S."/>
            <person name="Albert R."/>
            <person name="Binder M."/>
            <person name="Bloem J."/>
            <person name="Labutti K."/>
            <person name="Salamov A."/>
            <person name="Andreopoulos B."/>
            <person name="Baker S.E."/>
            <person name="Barry K."/>
            <person name="Bills G."/>
            <person name="Bluhm B.H."/>
            <person name="Cannon C."/>
            <person name="Castanera R."/>
            <person name="Culley D.E."/>
            <person name="Daum C."/>
            <person name="Ezra D."/>
            <person name="Gonzalez J.B."/>
            <person name="Henrissat B."/>
            <person name="Kuo A."/>
            <person name="Liang C."/>
            <person name="Lipzen A."/>
            <person name="Lutzoni F."/>
            <person name="Magnuson J."/>
            <person name="Mondo S."/>
            <person name="Nolan M."/>
            <person name="Ohm R."/>
            <person name="Pangilinan J."/>
            <person name="Park H.-J."/>
            <person name="Ramirez L."/>
            <person name="Alfaro M."/>
            <person name="Sun H."/>
            <person name="Tritt A."/>
            <person name="Yoshinaga Y."/>
            <person name="Zwiers L.-H."/>
            <person name="Turgeon B.G."/>
            <person name="Goodwin S.B."/>
            <person name="Spatafora J.W."/>
            <person name="Crous P.W."/>
            <person name="Grigoriev I.V."/>
        </authorList>
    </citation>
    <scope>NUCLEOTIDE SEQUENCE</scope>
    <source>
        <strain evidence="2">P77</strain>
    </source>
</reference>
<gene>
    <name evidence="2" type="ORF">BDW02DRAFT_87045</name>
</gene>
<dbReference type="EMBL" id="ML975385">
    <property type="protein sequence ID" value="KAF1830744.1"/>
    <property type="molecule type" value="Genomic_DNA"/>
</dbReference>
<organism evidence="2 3">
    <name type="scientific">Decorospora gaudefroyi</name>
    <dbReference type="NCBI Taxonomy" id="184978"/>
    <lineage>
        <taxon>Eukaryota</taxon>
        <taxon>Fungi</taxon>
        <taxon>Dikarya</taxon>
        <taxon>Ascomycota</taxon>
        <taxon>Pezizomycotina</taxon>
        <taxon>Dothideomycetes</taxon>
        <taxon>Pleosporomycetidae</taxon>
        <taxon>Pleosporales</taxon>
        <taxon>Pleosporineae</taxon>
        <taxon>Pleosporaceae</taxon>
        <taxon>Decorospora</taxon>
    </lineage>
</organism>
<evidence type="ECO:0000256" key="1">
    <source>
        <dbReference type="SAM" id="MobiDB-lite"/>
    </source>
</evidence>
<evidence type="ECO:0000313" key="2">
    <source>
        <dbReference type="EMBL" id="KAF1830744.1"/>
    </source>
</evidence>
<evidence type="ECO:0000313" key="3">
    <source>
        <dbReference type="Proteomes" id="UP000800040"/>
    </source>
</evidence>
<keyword evidence="3" id="KW-1185">Reference proteome</keyword>
<dbReference type="OrthoDB" id="10440899at2759"/>
<sequence length="342" mass="37661">MSGGKPPAEEGLFKDASSSTLPRDATEDDIGVDEFESDEGLNEPPDFEIPLEYDESFSEGGRRFEVSTGAGPEAGGIVSKSDLITEKRTSTTYMSGRFSHIEYGTYYKIPACLIIMKFKFHSFRPSSGTRLKYGRIQAFFEIPKAPKELHKSKPEEPEESEYMVSIGSTPVQVLSYAPELVYGELSTETRTWHWDLEEPVGFTFRACDAGISSLAGIVSEIERGHRAIVQGREAGIDSDGVKWTLEESPISSNGVRGIPDIFTVACIVQHDGTPFHGTFRFDGKVGFTLDVSHWFPLTGSAAPYVFAPDRERIAPGRERLGDPVTGAFDKVDISKLTSFSLM</sequence>
<dbReference type="AlphaFoldDB" id="A0A6A5K8G3"/>
<dbReference type="Proteomes" id="UP000800040">
    <property type="component" value="Unassembled WGS sequence"/>
</dbReference>